<organism evidence="1 2">
    <name type="scientific">Plectosphaerella cucumerina</name>
    <dbReference type="NCBI Taxonomy" id="40658"/>
    <lineage>
        <taxon>Eukaryota</taxon>
        <taxon>Fungi</taxon>
        <taxon>Dikarya</taxon>
        <taxon>Ascomycota</taxon>
        <taxon>Pezizomycotina</taxon>
        <taxon>Sordariomycetes</taxon>
        <taxon>Hypocreomycetidae</taxon>
        <taxon>Glomerellales</taxon>
        <taxon>Plectosphaerellaceae</taxon>
        <taxon>Plectosphaerella</taxon>
    </lineage>
</organism>
<reference evidence="1" key="1">
    <citation type="journal article" date="2021" name="Nat. Commun.">
        <title>Genetic determinants of endophytism in the Arabidopsis root mycobiome.</title>
        <authorList>
            <person name="Mesny F."/>
            <person name="Miyauchi S."/>
            <person name="Thiergart T."/>
            <person name="Pickel B."/>
            <person name="Atanasova L."/>
            <person name="Karlsson M."/>
            <person name="Huettel B."/>
            <person name="Barry K.W."/>
            <person name="Haridas S."/>
            <person name="Chen C."/>
            <person name="Bauer D."/>
            <person name="Andreopoulos W."/>
            <person name="Pangilinan J."/>
            <person name="LaButti K."/>
            <person name="Riley R."/>
            <person name="Lipzen A."/>
            <person name="Clum A."/>
            <person name="Drula E."/>
            <person name="Henrissat B."/>
            <person name="Kohler A."/>
            <person name="Grigoriev I.V."/>
            <person name="Martin F.M."/>
            <person name="Hacquard S."/>
        </authorList>
    </citation>
    <scope>NUCLEOTIDE SEQUENCE</scope>
    <source>
        <strain evidence="1">MPI-CAGE-AT-0016</strain>
    </source>
</reference>
<accession>A0A8K0X500</accession>
<gene>
    <name evidence="1" type="ORF">B0T11DRAFT_328369</name>
</gene>
<dbReference type="EMBL" id="JAGPXD010000003">
    <property type="protein sequence ID" value="KAH7362280.1"/>
    <property type="molecule type" value="Genomic_DNA"/>
</dbReference>
<evidence type="ECO:0000313" key="2">
    <source>
        <dbReference type="Proteomes" id="UP000813385"/>
    </source>
</evidence>
<sequence length="111" mass="13016">MKARYYFLFALLAFFFLHHAFRVVFWLYWDLMGALYNLNQSLSGLDSSHRRVPQFGHFTSDCLEIWDECVSKVPGFYRPESIEHKAWTHGCETMRSICNVAKGSVTNGHYL</sequence>
<protein>
    <submittedName>
        <fullName evidence="1">Uncharacterized protein</fullName>
    </submittedName>
</protein>
<evidence type="ECO:0000313" key="1">
    <source>
        <dbReference type="EMBL" id="KAH7362280.1"/>
    </source>
</evidence>
<dbReference type="OrthoDB" id="10340676at2759"/>
<comment type="caution">
    <text evidence="1">The sequence shown here is derived from an EMBL/GenBank/DDBJ whole genome shotgun (WGS) entry which is preliminary data.</text>
</comment>
<keyword evidence="2" id="KW-1185">Reference proteome</keyword>
<name>A0A8K0X500_9PEZI</name>
<dbReference type="AlphaFoldDB" id="A0A8K0X500"/>
<proteinExistence type="predicted"/>
<dbReference type="Proteomes" id="UP000813385">
    <property type="component" value="Unassembled WGS sequence"/>
</dbReference>